<dbReference type="Proteomes" id="UP000606274">
    <property type="component" value="Unassembled WGS sequence"/>
</dbReference>
<protein>
    <recommendedName>
        <fullName evidence="5">AIG1-type G domain-containing protein</fullName>
    </recommendedName>
</protein>
<dbReference type="PROSITE" id="PS51720">
    <property type="entry name" value="G_AIG1"/>
    <property type="match status" value="1"/>
</dbReference>
<evidence type="ECO:0000259" key="5">
    <source>
        <dbReference type="PROSITE" id="PS51720"/>
    </source>
</evidence>
<evidence type="ECO:0000256" key="2">
    <source>
        <dbReference type="ARBA" id="ARBA00022741"/>
    </source>
</evidence>
<dbReference type="CDD" id="cd01852">
    <property type="entry name" value="AIG1"/>
    <property type="match status" value="1"/>
</dbReference>
<dbReference type="Pfam" id="PF04548">
    <property type="entry name" value="AIG1"/>
    <property type="match status" value="1"/>
</dbReference>
<sequence>MAGRLKQYMACVLSSKLLLLTCFVGVVAIGIKIFKQDNHLSEEEFSDELRILLIGKTGVGKSATGNTILGNKAFESEISSSSVTTQCEKADGNIHGRKVFVIDSPGLFDTQLSADEVINRIRLCIPFSAPGPHVLLVVIQIGRFTEEEEKTVEVFQTIFGEKSSSYTMALFTHGDQLKGKTIHQFVRNNTKLLNFLQKCKGGYHMFNNEDQNRGQVIQLLDQIDKMVTLNGGGHYTTEMLQEAERAIEAEKQRILKENEAQRQKEIEDLRKKFEGEAFEKARREFQEEQERQARWRAERSTSLFGKIGNFLNAVYTKIRNLF</sequence>
<dbReference type="PANTHER" id="PTHR10903">
    <property type="entry name" value="GTPASE, IMAP FAMILY MEMBER-RELATED"/>
    <property type="match status" value="1"/>
</dbReference>
<dbReference type="InterPro" id="IPR045058">
    <property type="entry name" value="GIMA/IAN/Toc"/>
</dbReference>
<dbReference type="Gene3D" id="3.40.50.300">
    <property type="entry name" value="P-loop containing nucleotide triphosphate hydrolases"/>
    <property type="match status" value="1"/>
</dbReference>
<feature type="coiled-coil region" evidence="4">
    <location>
        <begin position="240"/>
        <end position="298"/>
    </location>
</feature>
<evidence type="ECO:0000256" key="4">
    <source>
        <dbReference type="SAM" id="Coils"/>
    </source>
</evidence>
<organism evidence="6 7">
    <name type="scientific">Silurus meridionalis</name>
    <name type="common">Southern catfish</name>
    <name type="synonym">Silurus soldatovi meridionalis</name>
    <dbReference type="NCBI Taxonomy" id="175797"/>
    <lineage>
        <taxon>Eukaryota</taxon>
        <taxon>Metazoa</taxon>
        <taxon>Chordata</taxon>
        <taxon>Craniata</taxon>
        <taxon>Vertebrata</taxon>
        <taxon>Euteleostomi</taxon>
        <taxon>Actinopterygii</taxon>
        <taxon>Neopterygii</taxon>
        <taxon>Teleostei</taxon>
        <taxon>Ostariophysi</taxon>
        <taxon>Siluriformes</taxon>
        <taxon>Siluridae</taxon>
        <taxon>Silurus</taxon>
    </lineage>
</organism>
<keyword evidence="2" id="KW-0547">Nucleotide-binding</keyword>
<evidence type="ECO:0000256" key="3">
    <source>
        <dbReference type="ARBA" id="ARBA00023134"/>
    </source>
</evidence>
<dbReference type="AlphaFoldDB" id="A0A8T0BXC8"/>
<keyword evidence="4" id="KW-0175">Coiled coil</keyword>
<gene>
    <name evidence="6" type="ORF">HF521_009019</name>
</gene>
<keyword evidence="3" id="KW-0342">GTP-binding</keyword>
<dbReference type="EMBL" id="JABFDY010000002">
    <property type="protein sequence ID" value="KAF7710147.1"/>
    <property type="molecule type" value="Genomic_DNA"/>
</dbReference>
<feature type="domain" description="AIG1-type G" evidence="5">
    <location>
        <begin position="46"/>
        <end position="244"/>
    </location>
</feature>
<keyword evidence="7" id="KW-1185">Reference proteome</keyword>
<dbReference type="GO" id="GO:0005525">
    <property type="term" value="F:GTP binding"/>
    <property type="evidence" value="ECO:0007669"/>
    <property type="project" value="UniProtKB-KW"/>
</dbReference>
<comment type="similarity">
    <text evidence="1">Belongs to the TRAFAC class TrmE-Era-EngA-EngB-Septin-like GTPase superfamily. AIG1/Toc34/Toc159-like paraseptin GTPase family. IAN subfamily.</text>
</comment>
<dbReference type="InterPro" id="IPR006703">
    <property type="entry name" value="G_AIG1"/>
</dbReference>
<proteinExistence type="inferred from homology"/>
<evidence type="ECO:0000256" key="1">
    <source>
        <dbReference type="ARBA" id="ARBA00008535"/>
    </source>
</evidence>
<dbReference type="PANTHER" id="PTHR10903:SF186">
    <property type="entry name" value="GTPASE IMAP FAMILY MEMBER 4-LIKE-RELATED"/>
    <property type="match status" value="1"/>
</dbReference>
<dbReference type="SUPFAM" id="SSF52540">
    <property type="entry name" value="P-loop containing nucleoside triphosphate hydrolases"/>
    <property type="match status" value="1"/>
</dbReference>
<evidence type="ECO:0000313" key="6">
    <source>
        <dbReference type="EMBL" id="KAF7710147.1"/>
    </source>
</evidence>
<accession>A0A8T0BXC8</accession>
<evidence type="ECO:0000313" key="7">
    <source>
        <dbReference type="Proteomes" id="UP000606274"/>
    </source>
</evidence>
<reference evidence="6" key="1">
    <citation type="submission" date="2020-08" db="EMBL/GenBank/DDBJ databases">
        <title>Chromosome-level assembly of Southern catfish (Silurus meridionalis) provides insights into visual adaptation to the nocturnal and benthic lifestyles.</title>
        <authorList>
            <person name="Zhang Y."/>
            <person name="Wang D."/>
            <person name="Peng Z."/>
        </authorList>
    </citation>
    <scope>NUCLEOTIDE SEQUENCE</scope>
    <source>
        <strain evidence="6">SWU-2019-XX</strain>
        <tissue evidence="6">Muscle</tissue>
    </source>
</reference>
<dbReference type="InterPro" id="IPR027417">
    <property type="entry name" value="P-loop_NTPase"/>
</dbReference>
<comment type="caution">
    <text evidence="6">The sequence shown here is derived from an EMBL/GenBank/DDBJ whole genome shotgun (WGS) entry which is preliminary data.</text>
</comment>
<dbReference type="FunFam" id="3.40.50.300:FF:000366">
    <property type="entry name" value="GTPase, IMAP family member 2"/>
    <property type="match status" value="1"/>
</dbReference>
<name>A0A8T0BXC8_SILME</name>